<accession>A0ABD5WXT6</accession>
<dbReference type="InterPro" id="IPR000086">
    <property type="entry name" value="NUDIX_hydrolase_dom"/>
</dbReference>
<name>A0ABD5WXT6_9EURY</name>
<dbReference type="InterPro" id="IPR020476">
    <property type="entry name" value="Nudix_hydrolase"/>
</dbReference>
<gene>
    <name evidence="4" type="ORF">ACFQKD_14000</name>
</gene>
<dbReference type="InterPro" id="IPR015797">
    <property type="entry name" value="NUDIX_hydrolase-like_dom_sf"/>
</dbReference>
<dbReference type="PANTHER" id="PTHR43046">
    <property type="entry name" value="GDP-MANNOSE MANNOSYL HYDROLASE"/>
    <property type="match status" value="1"/>
</dbReference>
<dbReference type="SUPFAM" id="SSF55811">
    <property type="entry name" value="Nudix"/>
    <property type="match status" value="1"/>
</dbReference>
<dbReference type="Pfam" id="PF00293">
    <property type="entry name" value="NUDIX"/>
    <property type="match status" value="1"/>
</dbReference>
<dbReference type="Proteomes" id="UP001596388">
    <property type="component" value="Unassembled WGS sequence"/>
</dbReference>
<dbReference type="InterPro" id="IPR020084">
    <property type="entry name" value="NUDIX_hydrolase_CS"/>
</dbReference>
<comment type="caution">
    <text evidence="4">The sequence shown here is derived from an EMBL/GenBank/DDBJ whole genome shotgun (WGS) entry which is preliminary data.</text>
</comment>
<dbReference type="EMBL" id="JBHTAG010000003">
    <property type="protein sequence ID" value="MFC7098417.1"/>
    <property type="molecule type" value="Genomic_DNA"/>
</dbReference>
<dbReference type="Gene3D" id="3.90.79.10">
    <property type="entry name" value="Nucleoside Triphosphate Pyrophosphohydrolase"/>
    <property type="match status" value="1"/>
</dbReference>
<sequence>MITVDGDYCPLCGTELDRRTVEGRTRRYCPTCDRVVWRNSKPVASVVVRDGDRVLLGRRDVDPHRGLWGVPGGNLEHDEHPATGAARELREETGVRVDPADLRLVRVDHVTTDRTSVVGVRFVVDRALTTGDPEARDETSAARFDTLAEFEADGGISPWNRDLLAAVVDGDADGDADAR</sequence>
<evidence type="ECO:0000313" key="5">
    <source>
        <dbReference type="Proteomes" id="UP001596388"/>
    </source>
</evidence>
<organism evidence="4 5">
    <name type="scientific">Halobaculum marinum</name>
    <dbReference type="NCBI Taxonomy" id="3031996"/>
    <lineage>
        <taxon>Archaea</taxon>
        <taxon>Methanobacteriati</taxon>
        <taxon>Methanobacteriota</taxon>
        <taxon>Stenosarchaea group</taxon>
        <taxon>Halobacteria</taxon>
        <taxon>Halobacteriales</taxon>
        <taxon>Haloferacaceae</taxon>
        <taxon>Halobaculum</taxon>
    </lineage>
</organism>
<dbReference type="PROSITE" id="PS51462">
    <property type="entry name" value="NUDIX"/>
    <property type="match status" value="1"/>
</dbReference>
<proteinExistence type="predicted"/>
<dbReference type="AlphaFoldDB" id="A0ABD5WXT6"/>
<feature type="domain" description="Nudix hydrolase" evidence="3">
    <location>
        <begin position="39"/>
        <end position="169"/>
    </location>
</feature>
<evidence type="ECO:0000313" key="4">
    <source>
        <dbReference type="EMBL" id="MFC7098417.1"/>
    </source>
</evidence>
<keyword evidence="5" id="KW-1185">Reference proteome</keyword>
<reference evidence="4 5" key="1">
    <citation type="journal article" date="2019" name="Int. J. Syst. Evol. Microbiol.">
        <title>The Global Catalogue of Microorganisms (GCM) 10K type strain sequencing project: providing services to taxonomists for standard genome sequencing and annotation.</title>
        <authorList>
            <consortium name="The Broad Institute Genomics Platform"/>
            <consortium name="The Broad Institute Genome Sequencing Center for Infectious Disease"/>
            <person name="Wu L."/>
            <person name="Ma J."/>
        </authorList>
    </citation>
    <scope>NUCLEOTIDE SEQUENCE [LARGE SCALE GENOMIC DNA]</scope>
    <source>
        <strain evidence="4 5">DT55</strain>
    </source>
</reference>
<dbReference type="GeneID" id="79270655"/>
<dbReference type="GO" id="GO:0016787">
    <property type="term" value="F:hydrolase activity"/>
    <property type="evidence" value="ECO:0007669"/>
    <property type="project" value="UniProtKB-KW"/>
</dbReference>
<protein>
    <submittedName>
        <fullName evidence="4">NUDIX hydrolase</fullName>
    </submittedName>
</protein>
<comment type="cofactor">
    <cofactor evidence="1">
        <name>Mg(2+)</name>
        <dbReference type="ChEBI" id="CHEBI:18420"/>
    </cofactor>
</comment>
<evidence type="ECO:0000256" key="2">
    <source>
        <dbReference type="ARBA" id="ARBA00022801"/>
    </source>
</evidence>
<evidence type="ECO:0000259" key="3">
    <source>
        <dbReference type="PROSITE" id="PS51462"/>
    </source>
</evidence>
<dbReference type="PANTHER" id="PTHR43046:SF14">
    <property type="entry name" value="MUTT_NUDIX FAMILY PROTEIN"/>
    <property type="match status" value="1"/>
</dbReference>
<dbReference type="PROSITE" id="PS00893">
    <property type="entry name" value="NUDIX_BOX"/>
    <property type="match status" value="1"/>
</dbReference>
<dbReference type="PRINTS" id="PR00502">
    <property type="entry name" value="NUDIXFAMILY"/>
</dbReference>
<keyword evidence="2 4" id="KW-0378">Hydrolase</keyword>
<dbReference type="CDD" id="cd02883">
    <property type="entry name" value="NUDIX_Hydrolase"/>
    <property type="match status" value="1"/>
</dbReference>
<dbReference type="RefSeq" id="WP_276237074.1">
    <property type="nucleotide sequence ID" value="NZ_CP119989.1"/>
</dbReference>
<evidence type="ECO:0000256" key="1">
    <source>
        <dbReference type="ARBA" id="ARBA00001946"/>
    </source>
</evidence>